<evidence type="ECO:0000256" key="7">
    <source>
        <dbReference type="ARBA" id="ARBA00022705"/>
    </source>
</evidence>
<feature type="coiled-coil region" evidence="10">
    <location>
        <begin position="476"/>
        <end position="512"/>
    </location>
</feature>
<dbReference type="InterPro" id="IPR004013">
    <property type="entry name" value="PHP_dom"/>
</dbReference>
<dbReference type="PANTHER" id="PTHR32294:SF0">
    <property type="entry name" value="DNA POLYMERASE III SUBUNIT ALPHA"/>
    <property type="match status" value="1"/>
</dbReference>
<keyword evidence="4" id="KW-0963">Cytoplasm</keyword>
<dbReference type="EMBL" id="FNKY01000001">
    <property type="protein sequence ID" value="SDQ36817.1"/>
    <property type="molecule type" value="Genomic_DNA"/>
</dbReference>
<dbReference type="RefSeq" id="WP_074630712.1">
    <property type="nucleotide sequence ID" value="NZ_FNKY01000001.1"/>
</dbReference>
<proteinExistence type="predicted"/>
<dbReference type="InterPro" id="IPR029460">
    <property type="entry name" value="DNAPol_HHH"/>
</dbReference>
<dbReference type="EC" id="2.7.7.7" evidence="2"/>
<evidence type="ECO:0000259" key="11">
    <source>
        <dbReference type="SMART" id="SM00481"/>
    </source>
</evidence>
<dbReference type="SMART" id="SM00481">
    <property type="entry name" value="POLIIIAc"/>
    <property type="match status" value="1"/>
</dbReference>
<dbReference type="Pfam" id="PF20914">
    <property type="entry name" value="DNA_pol_IIIA_C"/>
    <property type="match status" value="1"/>
</dbReference>
<comment type="caution">
    <text evidence="12">The sequence shown here is derived from an EMBL/GenBank/DDBJ whole genome shotgun (WGS) entry which is preliminary data.</text>
</comment>
<accession>A0ABY0T714</accession>
<evidence type="ECO:0000256" key="5">
    <source>
        <dbReference type="ARBA" id="ARBA00022679"/>
    </source>
</evidence>
<dbReference type="Gene3D" id="3.20.20.140">
    <property type="entry name" value="Metal-dependent hydrolases"/>
    <property type="match status" value="1"/>
</dbReference>
<comment type="catalytic activity">
    <reaction evidence="9">
        <text>DNA(n) + a 2'-deoxyribonucleoside 5'-triphosphate = DNA(n+1) + diphosphate</text>
        <dbReference type="Rhea" id="RHEA:22508"/>
        <dbReference type="Rhea" id="RHEA-COMP:17339"/>
        <dbReference type="Rhea" id="RHEA-COMP:17340"/>
        <dbReference type="ChEBI" id="CHEBI:33019"/>
        <dbReference type="ChEBI" id="CHEBI:61560"/>
        <dbReference type="ChEBI" id="CHEBI:173112"/>
        <dbReference type="EC" id="2.7.7.7"/>
    </reaction>
</comment>
<evidence type="ECO:0000256" key="9">
    <source>
        <dbReference type="ARBA" id="ARBA00049244"/>
    </source>
</evidence>
<keyword evidence="13" id="KW-1185">Reference proteome</keyword>
<evidence type="ECO:0000256" key="8">
    <source>
        <dbReference type="ARBA" id="ARBA00022932"/>
    </source>
</evidence>
<evidence type="ECO:0000256" key="6">
    <source>
        <dbReference type="ARBA" id="ARBA00022695"/>
    </source>
</evidence>
<evidence type="ECO:0000313" key="12">
    <source>
        <dbReference type="EMBL" id="SDQ36817.1"/>
    </source>
</evidence>
<keyword evidence="5" id="KW-0808">Transferase</keyword>
<feature type="domain" description="Polymerase/histidinol phosphatase N-terminal" evidence="11">
    <location>
        <begin position="8"/>
        <end position="75"/>
    </location>
</feature>
<gene>
    <name evidence="12" type="ORF">SAMN05216402_0582</name>
</gene>
<dbReference type="InterPro" id="IPR048472">
    <property type="entry name" value="DNA_pol_IIIA_C"/>
</dbReference>
<dbReference type="CDD" id="cd04485">
    <property type="entry name" value="DnaE_OBF"/>
    <property type="match status" value="1"/>
</dbReference>
<dbReference type="InterPro" id="IPR004805">
    <property type="entry name" value="DnaE2/DnaE/PolC"/>
</dbReference>
<dbReference type="InterPro" id="IPR049821">
    <property type="entry name" value="PolIIIA_DnaE1_PHP"/>
</dbReference>
<dbReference type="InterPro" id="IPR011708">
    <property type="entry name" value="DNA_pol3_alpha_NTPase_dom"/>
</dbReference>
<evidence type="ECO:0000256" key="1">
    <source>
        <dbReference type="ARBA" id="ARBA00004496"/>
    </source>
</evidence>
<protein>
    <recommendedName>
        <fullName evidence="3">DNA polymerase III subunit alpha</fullName>
        <ecNumber evidence="2">2.7.7.7</ecNumber>
    </recommendedName>
</protein>
<dbReference type="Gene3D" id="1.10.150.870">
    <property type="match status" value="1"/>
</dbReference>
<comment type="subcellular location">
    <subcellularLocation>
        <location evidence="1">Cytoplasm</location>
    </subcellularLocation>
</comment>
<keyword evidence="8" id="KW-0239">DNA-directed DNA polymerase</keyword>
<evidence type="ECO:0000256" key="3">
    <source>
        <dbReference type="ARBA" id="ARBA00019114"/>
    </source>
</evidence>
<dbReference type="Gene3D" id="1.10.10.1600">
    <property type="entry name" value="Bacterial DNA polymerase III alpha subunit, thumb domain"/>
    <property type="match status" value="1"/>
</dbReference>
<keyword evidence="10" id="KW-0175">Coiled coil</keyword>
<dbReference type="Pfam" id="PF14579">
    <property type="entry name" value="HHH_6"/>
    <property type="match status" value="1"/>
</dbReference>
<dbReference type="InterPro" id="IPR004365">
    <property type="entry name" value="NA-bd_OB_tRNA"/>
</dbReference>
<sequence length="1184" mass="131788">MSTSPTFVHLRMHSEYSIVDGIVRIDDAVAKAASDSMPALSLTDLSNLFGMVKFYQEARAKGIKPIIGCDVWISNEDDRNKPARILLLCQSNPGYLLLCRLLSRAYRENQRQGRAEIKKAWFAESGSGTTGLIALSGANLGDISLMLMQNNLVQAEMLAREWAGLFPDRFYIEVQRIGHPNTETLVQSSLALASALHLPVVATQSVQFLNPDDYKAHEARVCIAEGYVLGDRRRPKHCTEEQYFKTQEEMTALFADLPAALANTVELAKRCNLTLELGVNRLPLFPTPNNQSLELYLRAQSETGLEERMEALYPDITERNAQMPKYRARLDFEASTIVQMGFAGYFLIVADFINWAKHNGVPVGPGRGSGAGSLVAYSLGITDLDPLRYDLLFERFLNPERVSMPDFDIDFCQDGREHVIDYVKQKYGAESVSQIATFGTMAAKAVVRDVGRVMDLPYNFVDQLAKLVPFDLGMTLKKARAEEPQLNQRAQAEEEVRNLLELAERLEGLTRNVGMHAGGVLIASGKITDFCPVYCTDAGDSVISQLDKDDVEKIGLVKFDFLGLRTLTILDWTVRYIRQRNAHPTEQGSGRAATDVDGDITETGIGIVKSFSLENLPLDDPATYALLRQGNAIGVFQFESRGMKDLLQKAKPDCFEDIIALVALYRPGPMALIPEFTERKHGKRVEYLDPRLQPILEPTYGVMIYQEQVMQIAQVIGGYSLGSADLLRRAMGKKKVEEMAMQRDIFVAGATRNGLTERDATELFSLMEKFAGYGFNKSHAAAYALIAFQTAYLKTHYPAEFVAATLSADMDDTDKVHVFFEDGIANGLSILPPDINLSSHRFIPVDKKTIRYGLGAVKGTGESAIAAIIKARDQDGPYTDLFDFCRRVDKRIVNRRVVESLIRAGAFDSVNNHRAGLLASVGIALESAEQAGRAVNQVSLFGEIDDSMEQQSLINVPQWVEKEQLKNEKMALGFYLSGHPFNACAEELKGFVRTRLNRLNPQREPQLLAGIVYAIRTQMTRRGKMGVIVLDDASARMEIVVYNELFESVRNWLKEDQLLLVEAKVSSKRGDDGNGDELRISADQLYNLDSARSRYAKCVRLHCNGLANAAKLKELLAPYRMNANTANAGNSQHGDGYCPVSVIYRNKDTVCELKLGDAWRVSLRDNLLQSLSAHFKAENVKVIY</sequence>
<dbReference type="NCBIfam" id="TIGR00594">
    <property type="entry name" value="polc"/>
    <property type="match status" value="1"/>
</dbReference>
<evidence type="ECO:0000256" key="2">
    <source>
        <dbReference type="ARBA" id="ARBA00012417"/>
    </source>
</evidence>
<dbReference type="Proteomes" id="UP000183471">
    <property type="component" value="Unassembled WGS sequence"/>
</dbReference>
<dbReference type="Pfam" id="PF07733">
    <property type="entry name" value="DNA_pol3_alpha"/>
    <property type="match status" value="1"/>
</dbReference>
<dbReference type="Pfam" id="PF01336">
    <property type="entry name" value="tRNA_anti-codon"/>
    <property type="match status" value="1"/>
</dbReference>
<dbReference type="NCBIfam" id="NF004226">
    <property type="entry name" value="PRK05673.1"/>
    <property type="match status" value="1"/>
</dbReference>
<reference evidence="12 13" key="1">
    <citation type="submission" date="2016-10" db="EMBL/GenBank/DDBJ databases">
        <authorList>
            <person name="Varghese N."/>
            <person name="Submissions S."/>
        </authorList>
    </citation>
    <scope>NUCLEOTIDE SEQUENCE [LARGE SCALE GENOMIC DNA]</scope>
    <source>
        <strain evidence="12 13">Nl1</strain>
    </source>
</reference>
<name>A0ABY0T714_9PROT</name>
<dbReference type="SUPFAM" id="SSF89550">
    <property type="entry name" value="PHP domain-like"/>
    <property type="match status" value="1"/>
</dbReference>
<dbReference type="Pfam" id="PF17657">
    <property type="entry name" value="DNA_pol3_finger"/>
    <property type="match status" value="1"/>
</dbReference>
<dbReference type="PANTHER" id="PTHR32294">
    <property type="entry name" value="DNA POLYMERASE III SUBUNIT ALPHA"/>
    <property type="match status" value="1"/>
</dbReference>
<dbReference type="Pfam" id="PF02811">
    <property type="entry name" value="PHP"/>
    <property type="match status" value="1"/>
</dbReference>
<evidence type="ECO:0000256" key="10">
    <source>
        <dbReference type="SAM" id="Coils"/>
    </source>
</evidence>
<keyword evidence="7" id="KW-0235">DNA replication</keyword>
<organism evidence="12 13">
    <name type="scientific">Nitrosospira multiformis</name>
    <dbReference type="NCBI Taxonomy" id="1231"/>
    <lineage>
        <taxon>Bacteria</taxon>
        <taxon>Pseudomonadati</taxon>
        <taxon>Pseudomonadota</taxon>
        <taxon>Betaproteobacteria</taxon>
        <taxon>Nitrosomonadales</taxon>
        <taxon>Nitrosomonadaceae</taxon>
        <taxon>Nitrosospira</taxon>
    </lineage>
</organism>
<evidence type="ECO:0000256" key="4">
    <source>
        <dbReference type="ARBA" id="ARBA00022490"/>
    </source>
</evidence>
<keyword evidence="6" id="KW-0548">Nucleotidyltransferase</keyword>
<evidence type="ECO:0000313" key="13">
    <source>
        <dbReference type="Proteomes" id="UP000183471"/>
    </source>
</evidence>
<dbReference type="InterPro" id="IPR040982">
    <property type="entry name" value="DNA_pol3_finger"/>
</dbReference>
<dbReference type="InterPro" id="IPR016195">
    <property type="entry name" value="Pol/histidinol_Pase-like"/>
</dbReference>
<dbReference type="CDD" id="cd07433">
    <property type="entry name" value="PHP_PolIIIA_DnaE1"/>
    <property type="match status" value="1"/>
</dbReference>
<dbReference type="InterPro" id="IPR041931">
    <property type="entry name" value="DNA_pol3_alpha_thumb_dom"/>
</dbReference>
<dbReference type="InterPro" id="IPR003141">
    <property type="entry name" value="Pol/His_phosphatase_N"/>
</dbReference>